<dbReference type="Pfam" id="PF04748">
    <property type="entry name" value="Polysacc_deac_2"/>
    <property type="match status" value="1"/>
</dbReference>
<name>E6PFK8_9ZZZZ</name>
<gene>
    <name evidence="1" type="ORF">CARN1_1569</name>
</gene>
<dbReference type="EMBL" id="CABL01000006">
    <property type="protein sequence ID" value="CBH75244.1"/>
    <property type="molecule type" value="Genomic_DNA"/>
</dbReference>
<dbReference type="GO" id="GO:0005975">
    <property type="term" value="P:carbohydrate metabolic process"/>
    <property type="evidence" value="ECO:0007669"/>
    <property type="project" value="InterPro"/>
</dbReference>
<dbReference type="AlphaFoldDB" id="E6PFK8"/>
<protein>
    <recommendedName>
        <fullName evidence="2">Divergent polysaccharide deacetylase family protein</fullName>
    </recommendedName>
</protein>
<evidence type="ECO:0008006" key="2">
    <source>
        <dbReference type="Google" id="ProtNLM"/>
    </source>
</evidence>
<dbReference type="Gene3D" id="3.20.20.370">
    <property type="entry name" value="Glycoside hydrolase/deacetylase"/>
    <property type="match status" value="1"/>
</dbReference>
<dbReference type="SUPFAM" id="SSF88713">
    <property type="entry name" value="Glycoside hydrolase/deacetylase"/>
    <property type="match status" value="1"/>
</dbReference>
<dbReference type="InterPro" id="IPR011330">
    <property type="entry name" value="Glyco_hydro/deAcase_b/a-brl"/>
</dbReference>
<reference evidence="1" key="1">
    <citation type="submission" date="2009-10" db="EMBL/GenBank/DDBJ databases">
        <title>Diversity of trophic interactions inside an arsenic-rich microbial ecosystem.</title>
        <authorList>
            <person name="Bertin P.N."/>
            <person name="Heinrich-Salmeron A."/>
            <person name="Pelletier E."/>
            <person name="Goulhen-Chollet F."/>
            <person name="Arsene-Ploetze F."/>
            <person name="Gallien S."/>
            <person name="Calteau A."/>
            <person name="Vallenet D."/>
            <person name="Casiot C."/>
            <person name="Chane-Woon-Ming B."/>
            <person name="Giloteaux L."/>
            <person name="Barakat M."/>
            <person name="Bonnefoy V."/>
            <person name="Bruneel O."/>
            <person name="Chandler M."/>
            <person name="Cleiss J."/>
            <person name="Duran R."/>
            <person name="Elbaz-Poulichet F."/>
            <person name="Fonknechten N."/>
            <person name="Lauga B."/>
            <person name="Mornico D."/>
            <person name="Ortet P."/>
            <person name="Schaeffer C."/>
            <person name="Siguier P."/>
            <person name="Alexander Thil Smith A."/>
            <person name="Van Dorsselaer A."/>
            <person name="Weissenbach J."/>
            <person name="Medigue C."/>
            <person name="Le Paslier D."/>
        </authorList>
    </citation>
    <scope>NUCLEOTIDE SEQUENCE</scope>
</reference>
<accession>E6PFK8</accession>
<organism evidence="1">
    <name type="scientific">mine drainage metagenome</name>
    <dbReference type="NCBI Taxonomy" id="410659"/>
    <lineage>
        <taxon>unclassified sequences</taxon>
        <taxon>metagenomes</taxon>
        <taxon>ecological metagenomes</taxon>
    </lineage>
</organism>
<comment type="caution">
    <text evidence="1">The sequence shown here is derived from an EMBL/GenBank/DDBJ whole genome shotgun (WGS) entry which is preliminary data.</text>
</comment>
<proteinExistence type="predicted"/>
<sequence>MNARSIFWALLAGFALWAFVYGALHPPKPPPIPKPTPLPRLAPSGPARRDLFSRDPVIAGRTPRRGFIPGPARLVAMVGLCGSSLAAERTMLSAPFPIGVILDPRARDARRVAAVAHAHGDELFVQAKRAPSASALRTWRKQFGSILGIATRHPNRMIATLAGSTLVLFDERGASNPMEFTRSEIRLIRRDVRIDDRDSVPYITYMLEQATALARRRGIVVLLMRPRPNDLTAVEGLLQRRHDVQIVQPATAEHV</sequence>
<dbReference type="InterPro" id="IPR006837">
    <property type="entry name" value="Divergent_DAC"/>
</dbReference>
<evidence type="ECO:0000313" key="1">
    <source>
        <dbReference type="EMBL" id="CBH75244.1"/>
    </source>
</evidence>